<reference evidence="1" key="3">
    <citation type="submission" date="2025-09" db="UniProtKB">
        <authorList>
            <consortium name="Ensembl"/>
        </authorList>
    </citation>
    <scope>IDENTIFICATION</scope>
</reference>
<dbReference type="Proteomes" id="UP000694563">
    <property type="component" value="Chromosome 6"/>
</dbReference>
<evidence type="ECO:0000313" key="1">
    <source>
        <dbReference type="Ensembl" id="ENSCUSP00005010232.1"/>
    </source>
</evidence>
<evidence type="ECO:0000313" key="2">
    <source>
        <dbReference type="Proteomes" id="UP000694563"/>
    </source>
</evidence>
<reference evidence="1" key="1">
    <citation type="submission" date="2020-10" db="EMBL/GenBank/DDBJ databases">
        <title>Catharus ustulatus (Swainson's thrush) genome, bCatUst1, primary haplotype v2.</title>
        <authorList>
            <person name="Delmore K."/>
            <person name="Vafadar M."/>
            <person name="Formenti G."/>
            <person name="Chow W."/>
            <person name="Pelan S."/>
            <person name="Howe K."/>
            <person name="Rhie A."/>
            <person name="Mountcastle J."/>
            <person name="Haase B."/>
            <person name="Fedrigo O."/>
            <person name="Jarvis E.D."/>
        </authorList>
    </citation>
    <scope>NUCLEOTIDE SEQUENCE [LARGE SCALE GENOMIC DNA]</scope>
</reference>
<accession>A0A8C3Y287</accession>
<dbReference type="Ensembl" id="ENSCUST00005010667.1">
    <property type="protein sequence ID" value="ENSCUSP00005010232.1"/>
    <property type="gene ID" value="ENSCUSG00005006549.1"/>
</dbReference>
<proteinExistence type="predicted"/>
<reference evidence="1" key="2">
    <citation type="submission" date="2025-08" db="UniProtKB">
        <authorList>
            <consortium name="Ensembl"/>
        </authorList>
    </citation>
    <scope>IDENTIFICATION</scope>
</reference>
<sequence length="58" mass="6670">NFLNKGWQKGKHCASPANKKCDFKFCAYNSVKIIMALMNWDHANTDTKLSLAECYLTR</sequence>
<protein>
    <submittedName>
        <fullName evidence="1">Uncharacterized protein</fullName>
    </submittedName>
</protein>
<name>A0A8C3Y287_CATUS</name>
<dbReference type="AlphaFoldDB" id="A0A8C3Y287"/>
<organism evidence="1 2">
    <name type="scientific">Catharus ustulatus</name>
    <name type="common">Russet-backed thrush</name>
    <name type="synonym">Hylocichla ustulatus</name>
    <dbReference type="NCBI Taxonomy" id="91951"/>
    <lineage>
        <taxon>Eukaryota</taxon>
        <taxon>Metazoa</taxon>
        <taxon>Chordata</taxon>
        <taxon>Craniata</taxon>
        <taxon>Vertebrata</taxon>
        <taxon>Euteleostomi</taxon>
        <taxon>Archelosauria</taxon>
        <taxon>Archosauria</taxon>
        <taxon>Dinosauria</taxon>
        <taxon>Saurischia</taxon>
        <taxon>Theropoda</taxon>
        <taxon>Coelurosauria</taxon>
        <taxon>Aves</taxon>
        <taxon>Neognathae</taxon>
        <taxon>Neoaves</taxon>
        <taxon>Telluraves</taxon>
        <taxon>Australaves</taxon>
        <taxon>Passeriformes</taxon>
        <taxon>Turdidae</taxon>
        <taxon>Catharus</taxon>
    </lineage>
</organism>
<keyword evidence="2" id="KW-1185">Reference proteome</keyword>